<sequence length="322" mass="35569">MRKLAVLIFLNLMLFTAVAQQRPHYSQYVQNMSVLNPAVTGLNSGKDLRFGLRTQWQGLENAPKTSYVSFSMPISFGGDMANYRSNDLGVTEPQTRDDSFDYTASMPHHSFGALFINDKAGPLNRMTGNFTYAYHLAIGDRANLSVGVGLGLNRLGLDAQSLIFDEPGDPVVANAGQINKFTPDLNAGVYFYSANYYIGASMQQIIKNKLAFDGAFNTGKEVAHYFLTGGYQFWIGNDFSLTPSVMLKVVSPLPKAFDLNLKFAYRDIFWVGGGYRKNDAFFGNVGFNIAKIVGVGYAYDYTTSQLRTASSGSHEISLRLLF</sequence>
<evidence type="ECO:0000313" key="2">
    <source>
        <dbReference type="EMBL" id="RWU10543.1"/>
    </source>
</evidence>
<accession>A0A443Z1Y5</accession>
<evidence type="ECO:0000313" key="3">
    <source>
        <dbReference type="Proteomes" id="UP000284120"/>
    </source>
</evidence>
<name>A0A443Z1Y5_9SPHI</name>
<dbReference type="Pfam" id="PF11751">
    <property type="entry name" value="PorP_SprF"/>
    <property type="match status" value="1"/>
</dbReference>
<feature type="signal peptide" evidence="1">
    <location>
        <begin position="1"/>
        <end position="19"/>
    </location>
</feature>
<dbReference type="EMBL" id="SAYW01000001">
    <property type="protein sequence ID" value="RWU10543.1"/>
    <property type="molecule type" value="Genomic_DNA"/>
</dbReference>
<gene>
    <name evidence="2" type="ORF">DPV69_04180</name>
</gene>
<protein>
    <submittedName>
        <fullName evidence="2">Type IX secretion system membrane protein PorP/SprF</fullName>
    </submittedName>
</protein>
<keyword evidence="1" id="KW-0732">Signal</keyword>
<dbReference type="OrthoDB" id="1114455at2"/>
<comment type="caution">
    <text evidence="2">The sequence shown here is derived from an EMBL/GenBank/DDBJ whole genome shotgun (WGS) entry which is preliminary data.</text>
</comment>
<organism evidence="2 3">
    <name type="scientific">Pedobacter chitinilyticus</name>
    <dbReference type="NCBI Taxonomy" id="2233776"/>
    <lineage>
        <taxon>Bacteria</taxon>
        <taxon>Pseudomonadati</taxon>
        <taxon>Bacteroidota</taxon>
        <taxon>Sphingobacteriia</taxon>
        <taxon>Sphingobacteriales</taxon>
        <taxon>Sphingobacteriaceae</taxon>
        <taxon>Pedobacter</taxon>
    </lineage>
</organism>
<dbReference type="NCBIfam" id="TIGR03519">
    <property type="entry name" value="T9SS_PorP_fam"/>
    <property type="match status" value="1"/>
</dbReference>
<dbReference type="Proteomes" id="UP000284120">
    <property type="component" value="Unassembled WGS sequence"/>
</dbReference>
<reference evidence="2 3" key="1">
    <citation type="submission" date="2018-06" db="EMBL/GenBank/DDBJ databases">
        <title>Pedobacter endophyticus sp. nov., an endophytic bacterium isolated from a leaf of Triticum aestivum.</title>
        <authorList>
            <person name="Zhang L."/>
        </authorList>
    </citation>
    <scope>NUCLEOTIDE SEQUENCE [LARGE SCALE GENOMIC DNA]</scope>
    <source>
        <strain evidence="2 3">CM134L-2</strain>
    </source>
</reference>
<evidence type="ECO:0000256" key="1">
    <source>
        <dbReference type="SAM" id="SignalP"/>
    </source>
</evidence>
<keyword evidence="3" id="KW-1185">Reference proteome</keyword>
<dbReference type="AlphaFoldDB" id="A0A443Z1Y5"/>
<feature type="chain" id="PRO_5019543942" evidence="1">
    <location>
        <begin position="20"/>
        <end position="322"/>
    </location>
</feature>
<proteinExistence type="predicted"/>
<dbReference type="InterPro" id="IPR019861">
    <property type="entry name" value="PorP/SprF_Bacteroidetes"/>
</dbReference>
<dbReference type="RefSeq" id="WP_113646031.1">
    <property type="nucleotide sequence ID" value="NZ_QMHN01000001.1"/>
</dbReference>